<sequence>MNEPLPVEIKIFTDEMEKHMLKYFDNLSKNKIEEAKESEKAYRDSVIELIKWHYSQNPNPERLNEVKETLAINIYRLEELRKLVENEKSIQETKLKFVELGII</sequence>
<reference evidence="1" key="1">
    <citation type="journal article" date="2021" name="Proc. Natl. Acad. Sci. U.S.A.">
        <title>A Catalog of Tens of Thousands of Viruses from Human Metagenomes Reveals Hidden Associations with Chronic Diseases.</title>
        <authorList>
            <person name="Tisza M.J."/>
            <person name="Buck C.B."/>
        </authorList>
    </citation>
    <scope>NUCLEOTIDE SEQUENCE</scope>
    <source>
        <strain evidence="1">CtHip2</strain>
    </source>
</reference>
<dbReference type="EMBL" id="BK032497">
    <property type="protein sequence ID" value="DAF42714.1"/>
    <property type="molecule type" value="Genomic_DNA"/>
</dbReference>
<protein>
    <submittedName>
        <fullName evidence="1">Uncharacterized protein</fullName>
    </submittedName>
</protein>
<organism evidence="1">
    <name type="scientific">Siphoviridae sp. ctHip2</name>
    <dbReference type="NCBI Taxonomy" id="2827830"/>
    <lineage>
        <taxon>Viruses</taxon>
        <taxon>Duplodnaviria</taxon>
        <taxon>Heunggongvirae</taxon>
        <taxon>Uroviricota</taxon>
        <taxon>Caudoviricetes</taxon>
    </lineage>
</organism>
<proteinExistence type="predicted"/>
<evidence type="ECO:0000313" key="1">
    <source>
        <dbReference type="EMBL" id="DAF42714.1"/>
    </source>
</evidence>
<accession>A0A8S5RWA1</accession>
<name>A0A8S5RWA1_9CAUD</name>